<evidence type="ECO:0000256" key="1">
    <source>
        <dbReference type="SAM" id="MobiDB-lite"/>
    </source>
</evidence>
<sequence>MRSRGGVWEPAAANHSRGSGTKAAPYIENERLDGKKGESVRGKIRFYDGTVSTGNNTGANPSTSSTVAPNTPVSLSRARLLDKSYFLTPTTGSSRGTCLRNPDAEITLARTIPASASKQTSGSTRYQALAQSSPARSTISNVTTRIMDSPTRHDNSQESSPTRVPVRNGLIAGPTRGRRNAMLQSKQYIPPSLGGDGSAPHTSIEQDQGSRPLSRRRLSTKIGELYRAKSIEKRHADGHEKSHPRAETMPSISQAKIALGFERRITEPGELPSRKLSGKVATMRKLFDGKFSPRSVSPEGPIPCCALDPASVRCTTSSTRYKQEQLVELRDLTAQKPPTPPLMPTPKQRKVSQVPFKEEKTSALSSTTSAFAAAEARSPKSTSPIKKQSPPKSKLIVERVKIFESAPETVPEAAHSKKGRTFRRRLSKSLRSFFEAASRKSQEEELNKQNATEMFTSPKRAVSPDGSGLVSKRGTIAGRWNHAPTALSSGGDGTTSERHSPSPAEADVSAEIVVKGVECGLKQPRPVRAVEMKRMALLCKDRMGEIVEREKGKLSQKRKF</sequence>
<comment type="caution">
    <text evidence="2">The sequence shown here is derived from an EMBL/GenBank/DDBJ whole genome shotgun (WGS) entry which is preliminary data.</text>
</comment>
<dbReference type="OrthoDB" id="3597533at2759"/>
<organism evidence="2 3">
    <name type="scientific">Cadophora malorum</name>
    <dbReference type="NCBI Taxonomy" id="108018"/>
    <lineage>
        <taxon>Eukaryota</taxon>
        <taxon>Fungi</taxon>
        <taxon>Dikarya</taxon>
        <taxon>Ascomycota</taxon>
        <taxon>Pezizomycotina</taxon>
        <taxon>Leotiomycetes</taxon>
        <taxon>Helotiales</taxon>
        <taxon>Ploettnerulaceae</taxon>
        <taxon>Cadophora</taxon>
    </lineage>
</organism>
<feature type="compositionally biased region" description="Basic and acidic residues" evidence="1">
    <location>
        <begin position="28"/>
        <end position="37"/>
    </location>
</feature>
<feature type="compositionally biased region" description="Low complexity" evidence="1">
    <location>
        <begin position="362"/>
        <end position="393"/>
    </location>
</feature>
<feature type="region of interest" description="Disordered" evidence="1">
    <location>
        <begin position="51"/>
        <end position="71"/>
    </location>
</feature>
<feature type="compositionally biased region" description="Polar residues" evidence="1">
    <location>
        <begin position="115"/>
        <end position="146"/>
    </location>
</feature>
<dbReference type="EMBL" id="JAFJYH010000097">
    <property type="protein sequence ID" value="KAG4419838.1"/>
    <property type="molecule type" value="Genomic_DNA"/>
</dbReference>
<name>A0A8H7TJ42_9HELO</name>
<evidence type="ECO:0000313" key="3">
    <source>
        <dbReference type="Proteomes" id="UP000664132"/>
    </source>
</evidence>
<proteinExistence type="predicted"/>
<protein>
    <submittedName>
        <fullName evidence="2">Uncharacterized protein</fullName>
    </submittedName>
</protein>
<feature type="region of interest" description="Disordered" evidence="1">
    <location>
        <begin position="1"/>
        <end position="37"/>
    </location>
</feature>
<feature type="compositionally biased region" description="Polar residues" evidence="1">
    <location>
        <begin position="200"/>
        <end position="211"/>
    </location>
</feature>
<feature type="region of interest" description="Disordered" evidence="1">
    <location>
        <begin position="115"/>
        <end position="220"/>
    </location>
</feature>
<dbReference type="Proteomes" id="UP000664132">
    <property type="component" value="Unassembled WGS sequence"/>
</dbReference>
<reference evidence="2" key="1">
    <citation type="submission" date="2021-02" db="EMBL/GenBank/DDBJ databases">
        <title>Genome sequence Cadophora malorum strain M34.</title>
        <authorList>
            <person name="Stefanovic E."/>
            <person name="Vu D."/>
            <person name="Scully C."/>
            <person name="Dijksterhuis J."/>
            <person name="Roader J."/>
            <person name="Houbraken J."/>
        </authorList>
    </citation>
    <scope>NUCLEOTIDE SEQUENCE</scope>
    <source>
        <strain evidence="2">M34</strain>
    </source>
</reference>
<dbReference type="AlphaFoldDB" id="A0A8H7TJ42"/>
<keyword evidence="3" id="KW-1185">Reference proteome</keyword>
<feature type="region of interest" description="Disordered" evidence="1">
    <location>
        <begin position="332"/>
        <end position="393"/>
    </location>
</feature>
<accession>A0A8H7TJ42</accession>
<evidence type="ECO:0000313" key="2">
    <source>
        <dbReference type="EMBL" id="KAG4419838.1"/>
    </source>
</evidence>
<gene>
    <name evidence="2" type="ORF">IFR04_007057</name>
</gene>
<feature type="region of interest" description="Disordered" evidence="1">
    <location>
        <begin position="439"/>
        <end position="508"/>
    </location>
</feature>